<dbReference type="AlphaFoldDB" id="A0A6J7QKT9"/>
<dbReference type="EMBL" id="CAFBPM010000004">
    <property type="protein sequence ID" value="CAB5015042.1"/>
    <property type="molecule type" value="Genomic_DNA"/>
</dbReference>
<organism evidence="10">
    <name type="scientific">freshwater metagenome</name>
    <dbReference type="NCBI Taxonomy" id="449393"/>
    <lineage>
        <taxon>unclassified sequences</taxon>
        <taxon>metagenomes</taxon>
        <taxon>ecological metagenomes</taxon>
    </lineage>
</organism>
<feature type="transmembrane region" description="Helical" evidence="6">
    <location>
        <begin position="461"/>
        <end position="484"/>
    </location>
</feature>
<evidence type="ECO:0000256" key="6">
    <source>
        <dbReference type="SAM" id="Phobius"/>
    </source>
</evidence>
<dbReference type="PANTHER" id="PTHR34697:SF2">
    <property type="entry name" value="PHOSPHATIDYLGLYCEROL LYSYLTRANSFERASE"/>
    <property type="match status" value="1"/>
</dbReference>
<feature type="domain" description="Phosphatidylglycerol lysyltransferase C-terminal" evidence="7">
    <location>
        <begin position="655"/>
        <end position="948"/>
    </location>
</feature>
<dbReference type="GO" id="GO:0016755">
    <property type="term" value="F:aminoacyltransferase activity"/>
    <property type="evidence" value="ECO:0007669"/>
    <property type="project" value="TreeGrafter"/>
</dbReference>
<dbReference type="GO" id="GO:0055091">
    <property type="term" value="P:phospholipid homeostasis"/>
    <property type="evidence" value="ECO:0007669"/>
    <property type="project" value="TreeGrafter"/>
</dbReference>
<dbReference type="InterPro" id="IPR024320">
    <property type="entry name" value="LPG_synthase_C"/>
</dbReference>
<sequence length="1004" mass="110087">MNSPESPSSENRVRIDLGSRVVLRGGLFLGTTPLTPSESGLGHLLAELERWQGPGVLIFTDGLFASPDALLNARHVIAAHPSFEQGLKRFLEQEDRQILYLSEHDEAAARQALAPLGVACMRDVVLECVTIPGIRRVLVTHAHSSADDLTLELRDSQWKEGIERLEDPGYAVSFVSSRMLYRRLRWLLWIVPLVAIVVGIGTRLAFVAHPLRRLGRGHTHNVIDRITNAPWHIRLLYTVAAIVIAEILVGLIAGFIARRVFAATSARSSRRRGVIPTSDELPSTLSEQAILDKAREFLSSGGSGVICGGPIMPSLTHLDTGFLAVPGASASVIREHYGRLGLPPLFLEHAQESQVVLEASADLHVRLELFDRCLPPATRVERLIAGETLTTLPPEREGLTFVAGWPDAGAWPGSPDLLKAPRRARRIRRFAAVSLFLTGLFDLLVAVVPPFRDRLHTVLTYLPLSISQSAAAAVALTGIALVMLSRGILRGQHRSWLIAVVLLSVSTALHIAHAASAGAVLVSLAVLILLVVERRWFLGTTDRGSLTGALPTIVLIVAVAILAAFIGVELSNLRRGSLPSWPLVIVGVTERLVGFSSVKLPDRIDDFISPVMLTIGVGVVATVLYLLTRPVVDRRLANREQGDNREENSQRARDIVTRHGKGTLDYFALRDDKQFFFYGDSVVAYAVYGGIALVSPDPIGPENERVQVWGAFRSFCDVHGWNPGVIGAADEWLSLYDDSGMRWIYLGDEAVVDVTGFSLEGKKMKGLRQACTRLERNGYTTEFLDPSTIDPARVPRLMELMGMNRRGDEERGFAMMLGRLFDPRDSNLIMIIVTGPDGAPAAMCQFVPSPGIQGYSLDLMRRDPGEHPNGLLDFALCQTIAHLKSQGVQGLSLNFSAFRSTLDGEKGDGLTQRVERWGLRRLSAVLPIETLWKFNEKYQPNWLARHLVFASPEVFVQTVTAAFRAESLTEIPLVGRFFSQDPSNRPGTVVPAELLEGRAAPRSE</sequence>
<gene>
    <name evidence="8" type="ORF">UFOPK3164_00753</name>
    <name evidence="9" type="ORF">UFOPK3427_01251</name>
    <name evidence="10" type="ORF">UFOPK4112_00539</name>
</gene>
<dbReference type="Pfam" id="PF09924">
    <property type="entry name" value="LPG_synthase_C"/>
    <property type="match status" value="1"/>
</dbReference>
<evidence type="ECO:0000259" key="7">
    <source>
        <dbReference type="Pfam" id="PF09924"/>
    </source>
</evidence>
<evidence type="ECO:0000313" key="10">
    <source>
        <dbReference type="EMBL" id="CAB5015042.1"/>
    </source>
</evidence>
<name>A0A6J7QKT9_9ZZZZ</name>
<feature type="transmembrane region" description="Helical" evidence="6">
    <location>
        <begin position="235"/>
        <end position="261"/>
    </location>
</feature>
<keyword evidence="4 6" id="KW-1133">Transmembrane helix</keyword>
<feature type="transmembrane region" description="Helical" evidence="6">
    <location>
        <begin position="430"/>
        <end position="449"/>
    </location>
</feature>
<keyword evidence="3 6" id="KW-0812">Transmembrane</keyword>
<feature type="transmembrane region" description="Helical" evidence="6">
    <location>
        <begin position="519"/>
        <end position="537"/>
    </location>
</feature>
<dbReference type="PANTHER" id="PTHR34697">
    <property type="entry name" value="PHOSPHATIDYLGLYCEROL LYSYLTRANSFERASE"/>
    <property type="match status" value="1"/>
</dbReference>
<evidence type="ECO:0000256" key="2">
    <source>
        <dbReference type="ARBA" id="ARBA00022475"/>
    </source>
</evidence>
<proteinExistence type="predicted"/>
<evidence type="ECO:0000256" key="1">
    <source>
        <dbReference type="ARBA" id="ARBA00004651"/>
    </source>
</evidence>
<accession>A0A6J7QKT9</accession>
<dbReference type="GO" id="GO:0005886">
    <property type="term" value="C:plasma membrane"/>
    <property type="evidence" value="ECO:0007669"/>
    <property type="project" value="UniProtKB-SubCell"/>
</dbReference>
<feature type="transmembrane region" description="Helical" evidence="6">
    <location>
        <begin position="549"/>
        <end position="568"/>
    </location>
</feature>
<dbReference type="EMBL" id="CAFABE010000027">
    <property type="protein sequence ID" value="CAB4825887.1"/>
    <property type="molecule type" value="Genomic_DNA"/>
</dbReference>
<feature type="transmembrane region" description="Helical" evidence="6">
    <location>
        <begin position="607"/>
        <end position="627"/>
    </location>
</feature>
<reference evidence="10" key="1">
    <citation type="submission" date="2020-05" db="EMBL/GenBank/DDBJ databases">
        <authorList>
            <person name="Chiriac C."/>
            <person name="Salcher M."/>
            <person name="Ghai R."/>
            <person name="Kavagutti S V."/>
        </authorList>
    </citation>
    <scope>NUCLEOTIDE SEQUENCE</scope>
</reference>
<keyword evidence="2" id="KW-1003">Cell membrane</keyword>
<evidence type="ECO:0000256" key="5">
    <source>
        <dbReference type="ARBA" id="ARBA00023136"/>
    </source>
</evidence>
<feature type="transmembrane region" description="Helical" evidence="6">
    <location>
        <begin position="496"/>
        <end position="513"/>
    </location>
</feature>
<dbReference type="InterPro" id="IPR051211">
    <property type="entry name" value="PG_lysyltransferase"/>
</dbReference>
<evidence type="ECO:0000256" key="4">
    <source>
        <dbReference type="ARBA" id="ARBA00022989"/>
    </source>
</evidence>
<feature type="transmembrane region" description="Helical" evidence="6">
    <location>
        <begin position="186"/>
        <end position="206"/>
    </location>
</feature>
<comment type="subcellular location">
    <subcellularLocation>
        <location evidence="1">Cell membrane</location>
        <topology evidence="1">Multi-pass membrane protein</topology>
    </subcellularLocation>
</comment>
<evidence type="ECO:0000256" key="3">
    <source>
        <dbReference type="ARBA" id="ARBA00022692"/>
    </source>
</evidence>
<evidence type="ECO:0000313" key="8">
    <source>
        <dbReference type="EMBL" id="CAB4825887.1"/>
    </source>
</evidence>
<evidence type="ECO:0000313" key="9">
    <source>
        <dbReference type="EMBL" id="CAB4877925.1"/>
    </source>
</evidence>
<dbReference type="EMBL" id="CAFBLT010000001">
    <property type="protein sequence ID" value="CAB4877925.1"/>
    <property type="molecule type" value="Genomic_DNA"/>
</dbReference>
<protein>
    <submittedName>
        <fullName evidence="10">Unannotated protein</fullName>
    </submittedName>
</protein>
<keyword evidence="5 6" id="KW-0472">Membrane</keyword>